<sequence>MLRKQHKVDDSHYNMPLIYYIKGHSLHFGVDQRIWALITGPAFWNSKLWFSYILPDEETFRKLCDQDSTRLCLIFALEVIFMGQLLTCPMDDTLFWLVENLEDWNCFPWGEHIWTHLYDEIKNVIEKHSDEHYFGMKKDRMFGSLSHLKDVIVGGLKIQKLYQEHLALQFKDEFSRLGRDFMNSLNILFEELSQPLYTDENLSNDYLVEEELRLCLEAEERMRLEHEKNIIEEQRFRVNEAKRMKLEEEKLLEISELKKKAARVYEFNSCEKHIGKDLSRSFHSLDTVWLTPDIQRFISREGKIKCKFPWSDDYTVGRNFWLTLVCLDPTRKGWLSEEHIDLWVDYMWHGRPDNANWAMVSCYFVQILLQNSTPLFYANGDKYATPWSDVDQHWCLAHFDILSGLVTFYDSGDTYDYESRDLYVRVRECLQCGDDDGFFYFKFASLTGLEQVLEQGPWLIRNVPLILNKWTPDLALTKDNVTKVHVWAKIHKVPVVAYTEDGLSLIGTQIGKPIMLDTFTSSMCGDTWGRMGYARALIEVSADRELKQEVVMGVPLEDVWTKKTNTIDGTNKVDDSNLKDLKNQFSALQDQDDVGESSNENGNVKDLDADDSDSEVEVVLESPMNTNVQKRASTPSVGSLNV</sequence>
<dbReference type="PANTHER" id="PTHR31286">
    <property type="entry name" value="GLYCINE-RICH CELL WALL STRUCTURAL PROTEIN 1.8-LIKE"/>
    <property type="match status" value="1"/>
</dbReference>
<dbReference type="SUPFAM" id="SSF54001">
    <property type="entry name" value="Cysteine proteinases"/>
    <property type="match status" value="1"/>
</dbReference>
<proteinExistence type="predicted"/>
<organism evidence="3 4">
    <name type="scientific">Tanacetum coccineum</name>
    <dbReference type="NCBI Taxonomy" id="301880"/>
    <lineage>
        <taxon>Eukaryota</taxon>
        <taxon>Viridiplantae</taxon>
        <taxon>Streptophyta</taxon>
        <taxon>Embryophyta</taxon>
        <taxon>Tracheophyta</taxon>
        <taxon>Spermatophyta</taxon>
        <taxon>Magnoliopsida</taxon>
        <taxon>eudicotyledons</taxon>
        <taxon>Gunneridae</taxon>
        <taxon>Pentapetalae</taxon>
        <taxon>asterids</taxon>
        <taxon>campanulids</taxon>
        <taxon>Asterales</taxon>
        <taxon>Asteraceae</taxon>
        <taxon>Asteroideae</taxon>
        <taxon>Anthemideae</taxon>
        <taxon>Anthemidinae</taxon>
        <taxon>Tanacetum</taxon>
    </lineage>
</organism>
<dbReference type="InterPro" id="IPR038765">
    <property type="entry name" value="Papain-like_cys_pep_sf"/>
</dbReference>
<reference evidence="3" key="1">
    <citation type="journal article" date="2022" name="Int. J. Mol. Sci.">
        <title>Draft Genome of Tanacetum Coccineum: Genomic Comparison of Closely Related Tanacetum-Family Plants.</title>
        <authorList>
            <person name="Yamashiro T."/>
            <person name="Shiraishi A."/>
            <person name="Nakayama K."/>
            <person name="Satake H."/>
        </authorList>
    </citation>
    <scope>NUCLEOTIDE SEQUENCE</scope>
</reference>
<dbReference type="InterPro" id="IPR025558">
    <property type="entry name" value="DUF4283"/>
</dbReference>
<reference evidence="3" key="2">
    <citation type="submission" date="2022-01" db="EMBL/GenBank/DDBJ databases">
        <authorList>
            <person name="Yamashiro T."/>
            <person name="Shiraishi A."/>
            <person name="Satake H."/>
            <person name="Nakayama K."/>
        </authorList>
    </citation>
    <scope>NUCLEOTIDE SEQUENCE</scope>
</reference>
<feature type="region of interest" description="Disordered" evidence="1">
    <location>
        <begin position="623"/>
        <end position="642"/>
    </location>
</feature>
<evidence type="ECO:0000256" key="1">
    <source>
        <dbReference type="SAM" id="MobiDB-lite"/>
    </source>
</evidence>
<evidence type="ECO:0000259" key="2">
    <source>
        <dbReference type="Pfam" id="PF14111"/>
    </source>
</evidence>
<protein>
    <submittedName>
        <fullName evidence="3">Phospholipase-like protein</fullName>
    </submittedName>
</protein>
<dbReference type="Proteomes" id="UP001151760">
    <property type="component" value="Unassembled WGS sequence"/>
</dbReference>
<dbReference type="PANTHER" id="PTHR31286:SF99">
    <property type="entry name" value="DUF4283 DOMAIN-CONTAINING PROTEIN"/>
    <property type="match status" value="1"/>
</dbReference>
<comment type="caution">
    <text evidence="3">The sequence shown here is derived from an EMBL/GenBank/DDBJ whole genome shotgun (WGS) entry which is preliminary data.</text>
</comment>
<feature type="domain" description="DUF4283" evidence="2">
    <location>
        <begin position="435"/>
        <end position="477"/>
    </location>
</feature>
<evidence type="ECO:0000313" key="4">
    <source>
        <dbReference type="Proteomes" id="UP001151760"/>
    </source>
</evidence>
<dbReference type="Pfam" id="PF14111">
    <property type="entry name" value="DUF4283"/>
    <property type="match status" value="1"/>
</dbReference>
<dbReference type="EMBL" id="BQNB010020315">
    <property type="protein sequence ID" value="GJT94642.1"/>
    <property type="molecule type" value="Genomic_DNA"/>
</dbReference>
<evidence type="ECO:0000313" key="3">
    <source>
        <dbReference type="EMBL" id="GJT94642.1"/>
    </source>
</evidence>
<gene>
    <name evidence="3" type="ORF">Tco_1090160</name>
</gene>
<feature type="compositionally biased region" description="Acidic residues" evidence="1">
    <location>
        <begin position="608"/>
        <end position="617"/>
    </location>
</feature>
<dbReference type="InterPro" id="IPR040256">
    <property type="entry name" value="At4g02000-like"/>
</dbReference>
<feature type="region of interest" description="Disordered" evidence="1">
    <location>
        <begin position="589"/>
        <end position="617"/>
    </location>
</feature>
<accession>A0ABQ5I5J1</accession>
<dbReference type="Gene3D" id="3.40.395.10">
    <property type="entry name" value="Adenoviral Proteinase, Chain A"/>
    <property type="match status" value="1"/>
</dbReference>
<name>A0ABQ5I5J1_9ASTR</name>
<keyword evidence="4" id="KW-1185">Reference proteome</keyword>